<feature type="transmembrane region" description="Helical" evidence="8">
    <location>
        <begin position="66"/>
        <end position="88"/>
    </location>
</feature>
<dbReference type="AlphaFoldDB" id="A0AAQ5KSG9"/>
<feature type="transmembrane region" description="Helical" evidence="8">
    <location>
        <begin position="21"/>
        <end position="41"/>
    </location>
</feature>
<feature type="transmembrane region" description="Helical" evidence="8">
    <location>
        <begin position="100"/>
        <end position="130"/>
    </location>
</feature>
<organism evidence="10 11">
    <name type="scientific">Zea mays</name>
    <name type="common">Maize</name>
    <dbReference type="NCBI Taxonomy" id="4577"/>
    <lineage>
        <taxon>Eukaryota</taxon>
        <taxon>Viridiplantae</taxon>
        <taxon>Streptophyta</taxon>
        <taxon>Embryophyta</taxon>
        <taxon>Tracheophyta</taxon>
        <taxon>Spermatophyta</taxon>
        <taxon>Magnoliopsida</taxon>
        <taxon>Liliopsida</taxon>
        <taxon>Poales</taxon>
        <taxon>Poaceae</taxon>
        <taxon>PACMAD clade</taxon>
        <taxon>Panicoideae</taxon>
        <taxon>Andropogonodae</taxon>
        <taxon>Andropogoneae</taxon>
        <taxon>Tripsacinae</taxon>
        <taxon>Zea</taxon>
    </lineage>
</organism>
<comment type="caution">
    <text evidence="8">Lacks conserved residue(s) required for the propagation of feature annotation.</text>
</comment>
<dbReference type="Pfam" id="PF04535">
    <property type="entry name" value="CASP_dom"/>
    <property type="match status" value="1"/>
</dbReference>
<gene>
    <name evidence="10" type="ORF">Zm00014a_036464</name>
</gene>
<feature type="domain" description="Casparian strip membrane protein" evidence="9">
    <location>
        <begin position="17"/>
        <end position="161"/>
    </location>
</feature>
<dbReference type="InterPro" id="IPR044173">
    <property type="entry name" value="CASPL"/>
</dbReference>
<keyword evidence="7 8" id="KW-0472">Membrane</keyword>
<proteinExistence type="inferred from homology"/>
<evidence type="ECO:0000256" key="7">
    <source>
        <dbReference type="ARBA" id="ARBA00023136"/>
    </source>
</evidence>
<evidence type="ECO:0000256" key="1">
    <source>
        <dbReference type="ARBA" id="ARBA00004651"/>
    </source>
</evidence>
<dbReference type="PANTHER" id="PTHR36488:SF10">
    <property type="entry name" value="CASP-LIKE PROTEIN"/>
    <property type="match status" value="1"/>
</dbReference>
<keyword evidence="5 8" id="KW-0812">Transmembrane</keyword>
<evidence type="ECO:0000256" key="3">
    <source>
        <dbReference type="ARBA" id="ARBA00011489"/>
    </source>
</evidence>
<sequence length="189" mass="19731">MYSSSCHVMSEKPNGSKAVTLLLRLSTLVLSLISAVVMATATSDCTIYGHGGAAKVTIMFKNYRPFVFLVVLNIAAAVLEAAAIYLQVVKGDDGDEAPKLPRIILVVLDVVVLALVNAATGAVVAAVIAYGPEIDACTVAGGGRFREQVRRSELLSIAASISAVSAAVAKDVPLPFSVWPLSSESGDYY</sequence>
<dbReference type="Proteomes" id="UP000251960">
    <property type="component" value="Chromosome 2"/>
</dbReference>
<dbReference type="EMBL" id="NCVQ01000003">
    <property type="protein sequence ID" value="PWZ40423.1"/>
    <property type="molecule type" value="Genomic_DNA"/>
</dbReference>
<evidence type="ECO:0000256" key="2">
    <source>
        <dbReference type="ARBA" id="ARBA00007651"/>
    </source>
</evidence>
<dbReference type="InterPro" id="IPR006702">
    <property type="entry name" value="CASP_dom"/>
</dbReference>
<dbReference type="KEGG" id="zma:100382201"/>
<dbReference type="NCBIfam" id="TIGR01569">
    <property type="entry name" value="A_tha_TIGR01569"/>
    <property type="match status" value="1"/>
</dbReference>
<evidence type="ECO:0000256" key="4">
    <source>
        <dbReference type="ARBA" id="ARBA00022475"/>
    </source>
</evidence>
<comment type="subunit">
    <text evidence="3 8">Homodimer and heterodimers.</text>
</comment>
<dbReference type="EMBL" id="NCVQ01000003">
    <property type="protein sequence ID" value="PWZ40424.1"/>
    <property type="molecule type" value="Genomic_DNA"/>
</dbReference>
<evidence type="ECO:0000259" key="9">
    <source>
        <dbReference type="Pfam" id="PF04535"/>
    </source>
</evidence>
<dbReference type="InterPro" id="IPR006459">
    <property type="entry name" value="CASP/CASPL"/>
</dbReference>
<protein>
    <recommendedName>
        <fullName evidence="8">CASP-like protein</fullName>
    </recommendedName>
</protein>
<comment type="caution">
    <text evidence="10">The sequence shown here is derived from an EMBL/GenBank/DDBJ whole genome shotgun (WGS) entry which is preliminary data.</text>
</comment>
<accession>A0AAQ5KSG9</accession>
<evidence type="ECO:0000313" key="11">
    <source>
        <dbReference type="Proteomes" id="UP000251960"/>
    </source>
</evidence>
<name>A0AAQ5KSG9_MAIZE</name>
<comment type="similarity">
    <text evidence="2 8">Belongs to the Casparian strip membrane proteins (CASP) family.</text>
</comment>
<evidence type="ECO:0000256" key="8">
    <source>
        <dbReference type="RuleBase" id="RU361233"/>
    </source>
</evidence>
<keyword evidence="6 8" id="KW-1133">Transmembrane helix</keyword>
<dbReference type="PANTHER" id="PTHR36488">
    <property type="entry name" value="CASP-LIKE PROTEIN 1U1"/>
    <property type="match status" value="1"/>
</dbReference>
<evidence type="ECO:0000256" key="5">
    <source>
        <dbReference type="ARBA" id="ARBA00022692"/>
    </source>
</evidence>
<evidence type="ECO:0000256" key="6">
    <source>
        <dbReference type="ARBA" id="ARBA00022989"/>
    </source>
</evidence>
<dbReference type="GO" id="GO:0005886">
    <property type="term" value="C:plasma membrane"/>
    <property type="evidence" value="ECO:0007669"/>
    <property type="project" value="UniProtKB-SubCell"/>
</dbReference>
<comment type="subcellular location">
    <subcellularLocation>
        <location evidence="1 8">Cell membrane</location>
        <topology evidence="1 8">Multi-pass membrane protein</topology>
    </subcellularLocation>
</comment>
<keyword evidence="4 8" id="KW-1003">Cell membrane</keyword>
<reference evidence="10 11" key="1">
    <citation type="journal article" date="2018" name="Nat. Genet.">
        <title>Extensive intraspecific gene order and gene structural variations between Mo17 and other maize genomes.</title>
        <authorList>
            <person name="Sun S."/>
            <person name="Zhou Y."/>
            <person name="Chen J."/>
            <person name="Shi J."/>
            <person name="Zhao H."/>
            <person name="Zhao H."/>
            <person name="Song W."/>
            <person name="Zhang M."/>
            <person name="Cui Y."/>
            <person name="Dong X."/>
            <person name="Liu H."/>
            <person name="Ma X."/>
            <person name="Jiao Y."/>
            <person name="Wang B."/>
            <person name="Wei X."/>
            <person name="Stein J.C."/>
            <person name="Glaubitz J.C."/>
            <person name="Lu F."/>
            <person name="Yu G."/>
            <person name="Liang C."/>
            <person name="Fengler K."/>
            <person name="Li B."/>
            <person name="Rafalski A."/>
            <person name="Schnable P.S."/>
            <person name="Ware D.H."/>
            <person name="Buckler E.S."/>
            <person name="Lai J."/>
        </authorList>
    </citation>
    <scope>NUCLEOTIDE SEQUENCE [LARGE SCALE GENOMIC DNA]</scope>
    <source>
        <strain evidence="11">cv. Missouri 17</strain>
        <tissue evidence="10">Seedling</tissue>
    </source>
</reference>
<evidence type="ECO:0000313" key="10">
    <source>
        <dbReference type="EMBL" id="PWZ40424.1"/>
    </source>
</evidence>